<dbReference type="Proteomes" id="UP001600165">
    <property type="component" value="Unassembled WGS sequence"/>
</dbReference>
<dbReference type="SUPFAM" id="SSF53335">
    <property type="entry name" value="S-adenosyl-L-methionine-dependent methyltransferases"/>
    <property type="match status" value="1"/>
</dbReference>
<sequence>MTAVAPHLTARLINGLLAIQPLASFAKAKARKMMIDRAESIGVFWRDEVKALRRRADVASLAENPPAELATAWETDLAAMQNPDLVYPDYYVTSFHAYAEGNLGWTPAMEVEVAARAVHARIWPEGGAQGDAWLRQSYHTVLTQHLPAVPQDVVDLGCGVGMSTFALQATFPQAQLTGIDLSPYFLAVAQYRDRQRLEQTGRGEPETGSGAKTAPLPPTLPHPITWLHAPAESTSLPSASFDLVSTCLMFHELPQSAAIAIIQEARRLLRPGGHLAIMDMNPHSEVFAKMPPFVLTLLKSTEPYLDQYFGLEISQAMQAAGFQPPMQVQNSPRHRTLMAQVA</sequence>
<dbReference type="GO" id="GO:0032259">
    <property type="term" value="P:methylation"/>
    <property type="evidence" value="ECO:0007669"/>
    <property type="project" value="UniProtKB-KW"/>
</dbReference>
<dbReference type="InterPro" id="IPR050508">
    <property type="entry name" value="Methyltransf_Superfamily"/>
</dbReference>
<accession>A0ABW6IJQ2</accession>
<dbReference type="Gene3D" id="3.40.50.150">
    <property type="entry name" value="Vaccinia Virus protein VP39"/>
    <property type="match status" value="1"/>
</dbReference>
<dbReference type="EMBL" id="JBHZOL010000095">
    <property type="protein sequence ID" value="MFE4107887.1"/>
    <property type="molecule type" value="Genomic_DNA"/>
</dbReference>
<evidence type="ECO:0000313" key="4">
    <source>
        <dbReference type="Proteomes" id="UP001600165"/>
    </source>
</evidence>
<evidence type="ECO:0000313" key="3">
    <source>
        <dbReference type="EMBL" id="MFE4107887.1"/>
    </source>
</evidence>
<keyword evidence="4" id="KW-1185">Reference proteome</keyword>
<keyword evidence="3" id="KW-0808">Transferase</keyword>
<evidence type="ECO:0000259" key="2">
    <source>
        <dbReference type="Pfam" id="PF08241"/>
    </source>
</evidence>
<dbReference type="PANTHER" id="PTHR42912">
    <property type="entry name" value="METHYLTRANSFERASE"/>
    <property type="match status" value="1"/>
</dbReference>
<feature type="domain" description="Methyltransferase type 11" evidence="2">
    <location>
        <begin position="154"/>
        <end position="277"/>
    </location>
</feature>
<gene>
    <name evidence="3" type="ORF">ACFVKH_16495</name>
</gene>
<dbReference type="PANTHER" id="PTHR42912:SF68">
    <property type="entry name" value="METHYLTRANSFERASE TYPE 11 DOMAIN-CONTAINING PROTEIN"/>
    <property type="match status" value="1"/>
</dbReference>
<dbReference type="EC" id="2.1.-.-" evidence="3"/>
<dbReference type="Pfam" id="PF08241">
    <property type="entry name" value="Methyltransf_11"/>
    <property type="match status" value="1"/>
</dbReference>
<organism evidence="3 4">
    <name type="scientific">Almyronema epifaneia S1</name>
    <dbReference type="NCBI Taxonomy" id="2991925"/>
    <lineage>
        <taxon>Bacteria</taxon>
        <taxon>Bacillati</taxon>
        <taxon>Cyanobacteriota</taxon>
        <taxon>Cyanophyceae</taxon>
        <taxon>Nodosilineales</taxon>
        <taxon>Nodosilineaceae</taxon>
        <taxon>Almyronema</taxon>
        <taxon>Almyronema epifaneia</taxon>
    </lineage>
</organism>
<dbReference type="CDD" id="cd02440">
    <property type="entry name" value="AdoMet_MTases"/>
    <property type="match status" value="1"/>
</dbReference>
<dbReference type="RefSeq" id="WP_377967041.1">
    <property type="nucleotide sequence ID" value="NZ_JBHZOL010000095.1"/>
</dbReference>
<proteinExistence type="predicted"/>
<feature type="compositionally biased region" description="Basic and acidic residues" evidence="1">
    <location>
        <begin position="196"/>
        <end position="205"/>
    </location>
</feature>
<dbReference type="GO" id="GO:0008168">
    <property type="term" value="F:methyltransferase activity"/>
    <property type="evidence" value="ECO:0007669"/>
    <property type="project" value="UniProtKB-KW"/>
</dbReference>
<protein>
    <submittedName>
        <fullName evidence="3">Class I SAM-dependent methyltransferase</fullName>
        <ecNumber evidence="3">2.1.-.-</ecNumber>
    </submittedName>
</protein>
<reference evidence="3 4" key="1">
    <citation type="submission" date="2024-10" db="EMBL/GenBank/DDBJ databases">
        <authorList>
            <person name="Ratan Roy A."/>
            <person name="Morales Sandoval P.H."/>
            <person name="De Los Santos Villalobos S."/>
            <person name="Chakraborty S."/>
            <person name="Mukherjee J."/>
        </authorList>
    </citation>
    <scope>NUCLEOTIDE SEQUENCE [LARGE SCALE GENOMIC DNA]</scope>
    <source>
        <strain evidence="3 4">S1</strain>
    </source>
</reference>
<evidence type="ECO:0000256" key="1">
    <source>
        <dbReference type="SAM" id="MobiDB-lite"/>
    </source>
</evidence>
<dbReference type="InterPro" id="IPR029063">
    <property type="entry name" value="SAM-dependent_MTases_sf"/>
</dbReference>
<feature type="region of interest" description="Disordered" evidence="1">
    <location>
        <begin position="196"/>
        <end position="217"/>
    </location>
</feature>
<keyword evidence="3" id="KW-0489">Methyltransferase</keyword>
<dbReference type="InterPro" id="IPR013216">
    <property type="entry name" value="Methyltransf_11"/>
</dbReference>
<name>A0ABW6IJQ2_9CYAN</name>
<comment type="caution">
    <text evidence="3">The sequence shown here is derived from an EMBL/GenBank/DDBJ whole genome shotgun (WGS) entry which is preliminary data.</text>
</comment>